<dbReference type="InterPro" id="IPR029050">
    <property type="entry name" value="Immunoprotect_excell_Ig-like"/>
</dbReference>
<comment type="caution">
    <text evidence="4">The sequence shown here is derived from an EMBL/GenBank/DDBJ whole genome shotgun (WGS) entry which is preliminary data.</text>
</comment>
<dbReference type="PROSITE" id="PS51257">
    <property type="entry name" value="PROKAR_LIPOPROTEIN"/>
    <property type="match status" value="1"/>
</dbReference>
<proteinExistence type="predicted"/>
<organism evidence="4 5">
    <name type="scientific">Microbacterium pumilum</name>
    <dbReference type="NCBI Taxonomy" id="344165"/>
    <lineage>
        <taxon>Bacteria</taxon>
        <taxon>Bacillati</taxon>
        <taxon>Actinomycetota</taxon>
        <taxon>Actinomycetes</taxon>
        <taxon>Micrococcales</taxon>
        <taxon>Microbacteriaceae</taxon>
        <taxon>Microbacterium</taxon>
    </lineage>
</organism>
<evidence type="ECO:0000313" key="4">
    <source>
        <dbReference type="EMBL" id="GAA1998650.1"/>
    </source>
</evidence>
<name>A0ABN2T4K3_9MICO</name>
<gene>
    <name evidence="4" type="ORF">GCM10009777_39930</name>
</gene>
<evidence type="ECO:0000313" key="5">
    <source>
        <dbReference type="Proteomes" id="UP001500326"/>
    </source>
</evidence>
<keyword evidence="5" id="KW-1185">Reference proteome</keyword>
<dbReference type="Proteomes" id="UP001500326">
    <property type="component" value="Unassembled WGS sequence"/>
</dbReference>
<feature type="compositionally biased region" description="Acidic residues" evidence="2">
    <location>
        <begin position="38"/>
        <end position="47"/>
    </location>
</feature>
<evidence type="ECO:0000256" key="1">
    <source>
        <dbReference type="ARBA" id="ARBA00022729"/>
    </source>
</evidence>
<feature type="region of interest" description="Disordered" evidence="2">
    <location>
        <begin position="25"/>
        <end position="59"/>
    </location>
</feature>
<dbReference type="Gene3D" id="2.60.40.1240">
    <property type="match status" value="1"/>
</dbReference>
<dbReference type="RefSeq" id="WP_344066631.1">
    <property type="nucleotide sequence ID" value="NZ_BAAAOH010000001.1"/>
</dbReference>
<feature type="signal peptide" evidence="3">
    <location>
        <begin position="1"/>
        <end position="22"/>
    </location>
</feature>
<evidence type="ECO:0000256" key="3">
    <source>
        <dbReference type="SAM" id="SignalP"/>
    </source>
</evidence>
<feature type="chain" id="PRO_5046180214" description="DUF4352 domain-containing protein" evidence="3">
    <location>
        <begin position="23"/>
        <end position="194"/>
    </location>
</feature>
<evidence type="ECO:0008006" key="6">
    <source>
        <dbReference type="Google" id="ProtNLM"/>
    </source>
</evidence>
<protein>
    <recommendedName>
        <fullName evidence="6">DUF4352 domain-containing protein</fullName>
    </recommendedName>
</protein>
<sequence length="194" mass="19474">MSANRLVAAVATLAVLGSLAFAGCSSPTTGSAPPDDTTAAEDTEETEAPAAAAGTRENPFPLGTVIESDEWTVVVNSVTLDGNEAVAAANQFNEPPAEGSQYIVVNYTVTYTGDDPDGQMGAFVTLDYVTASGTTVDSMGSLAVAPDPAVDTTSALYNGGSVTGNKAIAVPSPPDGVLAIQPGMLADKVFSAIQ</sequence>
<keyword evidence="1 3" id="KW-0732">Signal</keyword>
<accession>A0ABN2T4K3</accession>
<evidence type="ECO:0000256" key="2">
    <source>
        <dbReference type="SAM" id="MobiDB-lite"/>
    </source>
</evidence>
<reference evidence="4 5" key="1">
    <citation type="journal article" date="2019" name="Int. J. Syst. Evol. Microbiol.">
        <title>The Global Catalogue of Microorganisms (GCM) 10K type strain sequencing project: providing services to taxonomists for standard genome sequencing and annotation.</title>
        <authorList>
            <consortium name="The Broad Institute Genomics Platform"/>
            <consortium name="The Broad Institute Genome Sequencing Center for Infectious Disease"/>
            <person name="Wu L."/>
            <person name="Ma J."/>
        </authorList>
    </citation>
    <scope>NUCLEOTIDE SEQUENCE [LARGE SCALE GENOMIC DNA]</scope>
    <source>
        <strain evidence="4 5">JCM 14902</strain>
    </source>
</reference>
<dbReference type="EMBL" id="BAAAOH010000001">
    <property type="protein sequence ID" value="GAA1998650.1"/>
    <property type="molecule type" value="Genomic_DNA"/>
</dbReference>